<gene>
    <name evidence="4" type="ORF">CEPIT_LOCUS23989</name>
    <name evidence="3" type="ORF">CEPIT_LOCUS6065</name>
</gene>
<dbReference type="Proteomes" id="UP001152523">
    <property type="component" value="Unassembled WGS sequence"/>
</dbReference>
<evidence type="ECO:0000256" key="1">
    <source>
        <dbReference type="SAM" id="Coils"/>
    </source>
</evidence>
<evidence type="ECO:0000313" key="3">
    <source>
        <dbReference type="EMBL" id="CAH9077144.1"/>
    </source>
</evidence>
<keyword evidence="2" id="KW-0812">Transmembrane</keyword>
<evidence type="ECO:0008006" key="6">
    <source>
        <dbReference type="Google" id="ProtNLM"/>
    </source>
</evidence>
<dbReference type="AlphaFoldDB" id="A0AAV0CH67"/>
<feature type="coiled-coil region" evidence="1">
    <location>
        <begin position="65"/>
        <end position="99"/>
    </location>
</feature>
<comment type="caution">
    <text evidence="3">The sequence shown here is derived from an EMBL/GenBank/DDBJ whole genome shotgun (WGS) entry which is preliminary data.</text>
</comment>
<name>A0AAV0CH67_9ASTE</name>
<feature type="transmembrane region" description="Helical" evidence="2">
    <location>
        <begin position="105"/>
        <end position="124"/>
    </location>
</feature>
<keyword evidence="2" id="KW-0472">Membrane</keyword>
<evidence type="ECO:0000313" key="4">
    <source>
        <dbReference type="EMBL" id="CAH9121809.1"/>
    </source>
</evidence>
<keyword evidence="1" id="KW-0175">Coiled coil</keyword>
<dbReference type="EMBL" id="CAMAPF010000921">
    <property type="protein sequence ID" value="CAH9121809.1"/>
    <property type="molecule type" value="Genomic_DNA"/>
</dbReference>
<organism evidence="3 5">
    <name type="scientific">Cuscuta epithymum</name>
    <dbReference type="NCBI Taxonomy" id="186058"/>
    <lineage>
        <taxon>Eukaryota</taxon>
        <taxon>Viridiplantae</taxon>
        <taxon>Streptophyta</taxon>
        <taxon>Embryophyta</taxon>
        <taxon>Tracheophyta</taxon>
        <taxon>Spermatophyta</taxon>
        <taxon>Magnoliopsida</taxon>
        <taxon>eudicotyledons</taxon>
        <taxon>Gunneridae</taxon>
        <taxon>Pentapetalae</taxon>
        <taxon>asterids</taxon>
        <taxon>lamiids</taxon>
        <taxon>Solanales</taxon>
        <taxon>Convolvulaceae</taxon>
        <taxon>Cuscuteae</taxon>
        <taxon>Cuscuta</taxon>
        <taxon>Cuscuta subgen. Cuscuta</taxon>
    </lineage>
</organism>
<sequence length="128" mass="14322">MSSTAFSSDSEMVPGLNYEPAVYCKCGLKSPLYKSSEKGGHFYGCQRWKEGGCGFFTWNKVGENNEDSESDFQEVKELLLQLREEIRSLGREIAESAEKRKYNTLATIAVMIVVVATTIMKFVLDGSK</sequence>
<evidence type="ECO:0000313" key="5">
    <source>
        <dbReference type="Proteomes" id="UP001152523"/>
    </source>
</evidence>
<proteinExistence type="predicted"/>
<evidence type="ECO:0000256" key="2">
    <source>
        <dbReference type="SAM" id="Phobius"/>
    </source>
</evidence>
<dbReference type="EMBL" id="CAMAPF010000031">
    <property type="protein sequence ID" value="CAH9077144.1"/>
    <property type="molecule type" value="Genomic_DNA"/>
</dbReference>
<reference evidence="3" key="1">
    <citation type="submission" date="2022-07" db="EMBL/GenBank/DDBJ databases">
        <authorList>
            <person name="Macas J."/>
            <person name="Novak P."/>
            <person name="Neumann P."/>
        </authorList>
    </citation>
    <scope>NUCLEOTIDE SEQUENCE</scope>
</reference>
<accession>A0AAV0CH67</accession>
<keyword evidence="2" id="KW-1133">Transmembrane helix</keyword>
<keyword evidence="5" id="KW-1185">Reference proteome</keyword>
<protein>
    <recommendedName>
        <fullName evidence="6">Zinc finger GRF-type domain-containing protein</fullName>
    </recommendedName>
</protein>